<feature type="region of interest" description="Disordered" evidence="1">
    <location>
        <begin position="864"/>
        <end position="911"/>
    </location>
</feature>
<feature type="compositionally biased region" description="Low complexity" evidence="1">
    <location>
        <begin position="160"/>
        <end position="170"/>
    </location>
</feature>
<feature type="compositionally biased region" description="Basic and acidic residues" evidence="1">
    <location>
        <begin position="81"/>
        <end position="105"/>
    </location>
</feature>
<feature type="compositionally biased region" description="Basic residues" evidence="1">
    <location>
        <begin position="281"/>
        <end position="290"/>
    </location>
</feature>
<feature type="region of interest" description="Disordered" evidence="1">
    <location>
        <begin position="1"/>
        <end position="170"/>
    </location>
</feature>
<dbReference type="OrthoDB" id="78657at2759"/>
<feature type="compositionally biased region" description="Polar residues" evidence="1">
    <location>
        <begin position="268"/>
        <end position="279"/>
    </location>
</feature>
<protein>
    <submittedName>
        <fullName evidence="2">Uncharacterized protein</fullName>
    </submittedName>
</protein>
<evidence type="ECO:0000313" key="2">
    <source>
        <dbReference type="EMBL" id="ETO78471.1"/>
    </source>
</evidence>
<sequence>MGSAPSQKDAVSHATEVEVAAAAQEPQKSNQMPKDHHSDDNICVCDGVSPSKKRRRTQSGEAKRDPQENGAAVSEEQTQESEEKVEAPKENGHVENEKEAEKEQIDGDIVSNGIKEPDEQEKATTESVGEEVQVNGERAEEQEKQEGDTALTTEGVTSGSVPPSVPVSVSVPVPIPVSVPVLERVPSPAVHTGIDMVFPDDEVPIELCPFSSDGSAEEMMPDSPPRRFNKSLEVASKTTTATPTTPAPAPPTPGTPADTALTPASVTADDSVTPNSVNRTVGRRKRRKKLSFSAPRSKAATNARQEQNKTPASPALEDKISISMNGYAAQNGVEADSGENAPPSPVYPDTDASHLYPSTSEGEPWRWEDVDPYFDPLVQSDLENLIRWRKENADFIAANPSAWRGVSGMESKRAVIESMLADASDASTAHVDIPIRRGRSYRDVWEEKDFLDQQKRDNSVGENHVKSQVIKKRRATVNTDSSVLDSHRDLVYGYDDDLFQEFRGRLEERVKAYHTELSPATRLQDDTSDMSADEIVFEEEVLSIFPVHQLHPASLGLWKLRKNQVADFSVVHPASVNRTKVPSRSKEEMKRHHQRQYELQLQQTDELADPSDGDDESTSETARDQLRATISNSEVTDELPSFGNCVEEDEISQALAASMRKLISLSIYNWRTAQLVYERAACSIECAPILEGEAAAARELEEVFLQLCPPEEANADTTAPPGTGPTRKPINSAPHDMIAYSIRHDIADNCSWAVAASVEFALGLSVGDVVDVLDRNGCWNYGEVVEIYSENKLGISKFVLMRFSLWSEDTVEWIAASEGRILPQGVADGTRSYSVGPTRAHRARVRYDQNLARRLERSFPQRQANRATAASQMQAQRHHNAVLRSSSDQQKTPQKRKRKRPAKSTAVATTS</sequence>
<reference evidence="2 3" key="1">
    <citation type="submission" date="2013-11" db="EMBL/GenBank/DDBJ databases">
        <title>The Genome Sequence of Phytophthora parasitica P1976.</title>
        <authorList>
            <consortium name="The Broad Institute Genomics Platform"/>
            <person name="Russ C."/>
            <person name="Tyler B."/>
            <person name="Panabieres F."/>
            <person name="Shan W."/>
            <person name="Tripathy S."/>
            <person name="Grunwald N."/>
            <person name="Machado M."/>
            <person name="Johnson C.S."/>
            <person name="Walker B."/>
            <person name="Young S."/>
            <person name="Zeng Q."/>
            <person name="Gargeya S."/>
            <person name="Fitzgerald M."/>
            <person name="Haas B."/>
            <person name="Abouelleil A."/>
            <person name="Allen A.W."/>
            <person name="Alvarado L."/>
            <person name="Arachchi H.M."/>
            <person name="Berlin A.M."/>
            <person name="Chapman S.B."/>
            <person name="Gainer-Dewar J."/>
            <person name="Goldberg J."/>
            <person name="Griggs A."/>
            <person name="Gujja S."/>
            <person name="Hansen M."/>
            <person name="Howarth C."/>
            <person name="Imamovic A."/>
            <person name="Ireland A."/>
            <person name="Larimer J."/>
            <person name="McCowan C."/>
            <person name="Murphy C."/>
            <person name="Pearson M."/>
            <person name="Poon T.W."/>
            <person name="Priest M."/>
            <person name="Roberts A."/>
            <person name="Saif S."/>
            <person name="Shea T."/>
            <person name="Sisk P."/>
            <person name="Sykes S."/>
            <person name="Wortman J."/>
            <person name="Nusbaum C."/>
            <person name="Birren B."/>
        </authorList>
    </citation>
    <scope>NUCLEOTIDE SEQUENCE [LARGE SCALE GENOMIC DNA]</scope>
    <source>
        <strain evidence="2 3">P1976</strain>
    </source>
</reference>
<feature type="compositionally biased region" description="Basic and acidic residues" evidence="1">
    <location>
        <begin position="137"/>
        <end position="147"/>
    </location>
</feature>
<dbReference type="Proteomes" id="UP000028582">
    <property type="component" value="Unassembled WGS sequence"/>
</dbReference>
<comment type="caution">
    <text evidence="2">The sequence shown here is derived from an EMBL/GenBank/DDBJ whole genome shotgun (WGS) entry which is preliminary data.</text>
</comment>
<feature type="compositionally biased region" description="Acidic residues" evidence="1">
    <location>
        <begin position="606"/>
        <end position="618"/>
    </location>
</feature>
<gene>
    <name evidence="2" type="ORF">F444_06599</name>
</gene>
<dbReference type="AlphaFoldDB" id="A0A081AHW0"/>
<feature type="compositionally biased region" description="Low complexity" evidence="1">
    <location>
        <begin position="255"/>
        <end position="264"/>
    </location>
</feature>
<feature type="region of interest" description="Disordered" evidence="1">
    <location>
        <begin position="332"/>
        <end position="362"/>
    </location>
</feature>
<evidence type="ECO:0000313" key="3">
    <source>
        <dbReference type="Proteomes" id="UP000028582"/>
    </source>
</evidence>
<feature type="compositionally biased region" description="Polar residues" evidence="1">
    <location>
        <begin position="299"/>
        <end position="311"/>
    </location>
</feature>
<feature type="region of interest" description="Disordered" evidence="1">
    <location>
        <begin position="577"/>
        <end position="625"/>
    </location>
</feature>
<feature type="compositionally biased region" description="Polar residues" evidence="1">
    <location>
        <begin position="864"/>
        <end position="875"/>
    </location>
</feature>
<dbReference type="EMBL" id="ANJA01001208">
    <property type="protein sequence ID" value="ETO78471.1"/>
    <property type="molecule type" value="Genomic_DNA"/>
</dbReference>
<dbReference type="Gene3D" id="2.30.30.140">
    <property type="match status" value="1"/>
</dbReference>
<feature type="compositionally biased region" description="Low complexity" evidence="1">
    <location>
        <begin position="12"/>
        <end position="25"/>
    </location>
</feature>
<feature type="compositionally biased region" description="Basic residues" evidence="1">
    <location>
        <begin position="893"/>
        <end position="902"/>
    </location>
</feature>
<name>A0A081AHW0_PHYNI</name>
<feature type="compositionally biased region" description="Polar residues" evidence="1">
    <location>
        <begin position="150"/>
        <end position="159"/>
    </location>
</feature>
<proteinExistence type="predicted"/>
<organism evidence="2 3">
    <name type="scientific">Phytophthora nicotianae P1976</name>
    <dbReference type="NCBI Taxonomy" id="1317066"/>
    <lineage>
        <taxon>Eukaryota</taxon>
        <taxon>Sar</taxon>
        <taxon>Stramenopiles</taxon>
        <taxon>Oomycota</taxon>
        <taxon>Peronosporomycetes</taxon>
        <taxon>Peronosporales</taxon>
        <taxon>Peronosporaceae</taxon>
        <taxon>Phytophthora</taxon>
    </lineage>
</organism>
<feature type="compositionally biased region" description="Pro residues" evidence="1">
    <location>
        <begin position="245"/>
        <end position="254"/>
    </location>
</feature>
<evidence type="ECO:0000256" key="1">
    <source>
        <dbReference type="SAM" id="MobiDB-lite"/>
    </source>
</evidence>
<accession>A0A081AHW0</accession>
<feature type="compositionally biased region" description="Basic and acidic residues" evidence="1">
    <location>
        <begin position="115"/>
        <end position="124"/>
    </location>
</feature>
<feature type="region of interest" description="Disordered" evidence="1">
    <location>
        <begin position="211"/>
        <end position="318"/>
    </location>
</feature>